<protein>
    <recommendedName>
        <fullName evidence="2">Addiction module killer protein</fullName>
    </recommendedName>
</protein>
<proteinExistence type="predicted"/>
<dbReference type="NCBIfam" id="TIGR02683">
    <property type="entry name" value="upstrm_HI1419"/>
    <property type="match status" value="1"/>
</dbReference>
<dbReference type="EMBL" id="LR743510">
    <property type="protein sequence ID" value="CAA2137802.1"/>
    <property type="molecule type" value="Genomic_DNA"/>
</dbReference>
<reference evidence="1" key="1">
    <citation type="submission" date="2019-12" db="EMBL/GenBank/DDBJ databases">
        <authorList>
            <person name="Cremers G."/>
        </authorList>
    </citation>
    <scope>NUCLEOTIDE SEQUENCE</scope>
    <source>
        <strain evidence="1">Mbul2</strain>
        <plasmid evidence="1">1</plasmid>
    </source>
</reference>
<evidence type="ECO:0008006" key="2">
    <source>
        <dbReference type="Google" id="ProtNLM"/>
    </source>
</evidence>
<dbReference type="PANTHER" id="PTHR41791">
    <property type="entry name" value="SSL7039 PROTEIN"/>
    <property type="match status" value="1"/>
</dbReference>
<dbReference type="InterPro" id="IPR014056">
    <property type="entry name" value="TypeIITA-like_toxin_pred"/>
</dbReference>
<dbReference type="PIRSF" id="PIRSF028744">
    <property type="entry name" value="Addict_mod_HI1419"/>
    <property type="match status" value="1"/>
</dbReference>
<geneLocation type="plasmid" evidence="1">
    <name>1</name>
</geneLocation>
<name>A0A679JML7_9HYPH</name>
<sequence length="101" mass="11386">MPTILLSDRFKVWLKGLRDERAKARIAARLRSASYDNFGDTKPVGSGVFEMRIHHGPGYRLYYARRGETIYLLLKGGDKASQSRDIQDAIAMLASLDRSTP</sequence>
<accession>A0A679JML7</accession>
<dbReference type="PANTHER" id="PTHR41791:SF1">
    <property type="entry name" value="SSL7039 PROTEIN"/>
    <property type="match status" value="1"/>
</dbReference>
<dbReference type="RefSeq" id="WP_056143245.1">
    <property type="nucleotide sequence ID" value="NZ_LR743510.1"/>
</dbReference>
<organism evidence="1">
    <name type="scientific">Methylobacterium bullatum</name>
    <dbReference type="NCBI Taxonomy" id="570505"/>
    <lineage>
        <taxon>Bacteria</taxon>
        <taxon>Pseudomonadati</taxon>
        <taxon>Pseudomonadota</taxon>
        <taxon>Alphaproteobacteria</taxon>
        <taxon>Hyphomicrobiales</taxon>
        <taxon>Methylobacteriaceae</taxon>
        <taxon>Methylobacterium</taxon>
    </lineage>
</organism>
<dbReference type="AlphaFoldDB" id="A0A679JML7"/>
<evidence type="ECO:0000313" key="1">
    <source>
        <dbReference type="EMBL" id="CAA2137802.1"/>
    </source>
</evidence>
<keyword evidence="1" id="KW-0614">Plasmid</keyword>
<gene>
    <name evidence="1" type="ORF">MBLL_00833</name>
</gene>